<evidence type="ECO:0000313" key="1">
    <source>
        <dbReference type="EMBL" id="SVE37254.1"/>
    </source>
</evidence>
<accession>A0A383CYW2</accession>
<gene>
    <name evidence="1" type="ORF">METZ01_LOCUS490108</name>
</gene>
<dbReference type="InterPro" id="IPR029046">
    <property type="entry name" value="LolA/LolB/LppX"/>
</dbReference>
<dbReference type="SUPFAM" id="SSF89392">
    <property type="entry name" value="Prokaryotic lipoproteins and lipoprotein localization factors"/>
    <property type="match status" value="1"/>
</dbReference>
<protein>
    <submittedName>
        <fullName evidence="1">Uncharacterized protein</fullName>
    </submittedName>
</protein>
<reference evidence="1" key="1">
    <citation type="submission" date="2018-05" db="EMBL/GenBank/DDBJ databases">
        <authorList>
            <person name="Lanie J.A."/>
            <person name="Ng W.-L."/>
            <person name="Kazmierczak K.M."/>
            <person name="Andrzejewski T.M."/>
            <person name="Davidsen T.M."/>
            <person name="Wayne K.J."/>
            <person name="Tettelin H."/>
            <person name="Glass J.I."/>
            <person name="Rusch D."/>
            <person name="Podicherti R."/>
            <person name="Tsui H.-C.T."/>
            <person name="Winkler M.E."/>
        </authorList>
    </citation>
    <scope>NUCLEOTIDE SEQUENCE</scope>
</reference>
<feature type="non-terminal residue" evidence="1">
    <location>
        <position position="94"/>
    </location>
</feature>
<dbReference type="AlphaFoldDB" id="A0A383CYW2"/>
<dbReference type="InterPro" id="IPR004564">
    <property type="entry name" value="OM_lipoprot_carrier_LolA-like"/>
</dbReference>
<dbReference type="EMBL" id="UINC01212779">
    <property type="protein sequence ID" value="SVE37254.1"/>
    <property type="molecule type" value="Genomic_DNA"/>
</dbReference>
<dbReference type="Gene3D" id="2.50.20.10">
    <property type="entry name" value="Lipoprotein localisation LolA/LolB/LppX"/>
    <property type="match status" value="1"/>
</dbReference>
<dbReference type="CDD" id="cd16325">
    <property type="entry name" value="LolA"/>
    <property type="match status" value="1"/>
</dbReference>
<sequence>MVLERSSRTLIRVLFSALTFYVALSHYAYSDNGWPEGDQADIDKVEAFLNGIDTYRARFIQVDSGGGYSEGWLWLQRPRFLRVEYAPPNDLLLV</sequence>
<name>A0A383CYW2_9ZZZZ</name>
<organism evidence="1">
    <name type="scientific">marine metagenome</name>
    <dbReference type="NCBI Taxonomy" id="408172"/>
    <lineage>
        <taxon>unclassified sequences</taxon>
        <taxon>metagenomes</taxon>
        <taxon>ecological metagenomes</taxon>
    </lineage>
</organism>
<proteinExistence type="predicted"/>